<dbReference type="InterPro" id="IPR001849">
    <property type="entry name" value="PH_domain"/>
</dbReference>
<dbReference type="CDD" id="cd00821">
    <property type="entry name" value="PH"/>
    <property type="match status" value="1"/>
</dbReference>
<dbReference type="Proteomes" id="UP001159405">
    <property type="component" value="Unassembled WGS sequence"/>
</dbReference>
<evidence type="ECO:0000313" key="7">
    <source>
        <dbReference type="Proteomes" id="UP001159405"/>
    </source>
</evidence>
<evidence type="ECO:0000256" key="1">
    <source>
        <dbReference type="ARBA" id="ARBA00004656"/>
    </source>
</evidence>
<comment type="caution">
    <text evidence="6">The sequence shown here is derived from an EMBL/GenBank/DDBJ whole genome shotgun (WGS) entry which is preliminary data.</text>
</comment>
<dbReference type="Pfam" id="PF02759">
    <property type="entry name" value="RUN"/>
    <property type="match status" value="1"/>
</dbReference>
<name>A0ABN8PLB3_9CNID</name>
<dbReference type="InterPro" id="IPR011993">
    <property type="entry name" value="PH-like_dom_sf"/>
</dbReference>
<dbReference type="Pfam" id="PF00169">
    <property type="entry name" value="PH"/>
    <property type="match status" value="1"/>
</dbReference>
<feature type="compositionally biased region" description="Polar residues" evidence="3">
    <location>
        <begin position="417"/>
        <end position="437"/>
    </location>
</feature>
<sequence length="1124" mass="126187">MNMATVTSPNRPPPHLQGNLVFHSTSKLGIPRSKRGFFVLLETVIYRYDSESSYFKRQRSTKEFEIRLDEVCEITEVLFPSKQYKNCSFGVTLSDSDTEYVFSAESREEMERWVHGLRRAKEFWAQHYRREEVKLTFRQNLTHLNQTFLVQSEAPKLEHNIFSTLDGEHIAQVIVTTWDGILHKLLLPVVFDAEELLSALSGKVHLQRKGFAACPTCKLQQSSMEIWTVTDSGIGKKLDHKRDALDVSIHGRHFYLLVHNYKLLIVHFEDGTFQVLPCLVSLRAKEVPYLPVFADKLSSLGLSNFGLFLISDSGTAFPFDPEEQPLKHSFQGRFLLKERVLTASSPVSPSGLDIQIQQRKKVLQNVKNMKALKKLERQQCKQNSAFPLKKTKETALNLSGDLMFHFDHYDVTDDQNEPQVNRTKHTTQNGDSHICSSVDFNSVGQVNRETTDIGNSSDMSQKLSASRLPQMLSDPVLIESLELPKSPPKMEFPHGKMNESMKKEHSYQSVRESLCKDDCTLPMRIGGEPSLTDGGCVESIVTVEGLTIKGKETNVQTLDVANGECVNHQNSEPTNEENVSFERHTSVIKEDTIAVTNDTSGGESIRNHCFERIGGGTTPQYTIKGETLTECHLPDDKTVAANTSSDDGASVESYFSAEGDEISSQNVGNNSLAGAACNDSNPALAHKTLSHKAINANLGRPTGSIDVQNVCKERPHLVIHQCDYTIVGSPRVLELVLKVCSGRKMDEEEVGEANTFTKICLSGWHLQCENGTWSMVERGRVPSFINESASSTVKVQLTQNLKALFHKEEKLWTVVENDHVVYGTLALTGPVEDQTLNSAITKETRPENLRSGSNSILDVFLLKGEPQGDATFHSESENVNQKQSLPVTSNIPDESSREQKGGHSETNYDATHVFESREGKNKPETHPRLGLSKSNSKHSPEDALRAAIQGIFDQMSKFGGTPEEALDDSKHKDIVEGACEPLCKALWNILSVGLRRKNFLRKYTLWNVVENFKDISSHVTKIVSWVNKRYVFLSEPQKFQAFVCECLNIGHGTLHRWLDSFLRQKERLGNYYGETALVFQLPPATLDELVVDLSRVSSLPFQLHSESWIKRHHHDQDSLAFAFE</sequence>
<evidence type="ECO:0008006" key="8">
    <source>
        <dbReference type="Google" id="ProtNLM"/>
    </source>
</evidence>
<dbReference type="Gene3D" id="1.20.58.900">
    <property type="match status" value="1"/>
</dbReference>
<dbReference type="PROSITE" id="PS50826">
    <property type="entry name" value="RUN"/>
    <property type="match status" value="1"/>
</dbReference>
<feature type="region of interest" description="Disordered" evidence="3">
    <location>
        <begin position="416"/>
        <end position="437"/>
    </location>
</feature>
<dbReference type="EMBL" id="CALNXK010000077">
    <property type="protein sequence ID" value="CAH3145874.1"/>
    <property type="molecule type" value="Genomic_DNA"/>
</dbReference>
<keyword evidence="2" id="KW-0458">Lysosome</keyword>
<reference evidence="6 7" key="1">
    <citation type="submission" date="2022-05" db="EMBL/GenBank/DDBJ databases">
        <authorList>
            <consortium name="Genoscope - CEA"/>
            <person name="William W."/>
        </authorList>
    </citation>
    <scope>NUCLEOTIDE SEQUENCE [LARGE SCALE GENOMIC DNA]</scope>
</reference>
<dbReference type="SUPFAM" id="SSF50729">
    <property type="entry name" value="PH domain-like"/>
    <property type="match status" value="1"/>
</dbReference>
<feature type="compositionally biased region" description="Basic and acidic residues" evidence="3">
    <location>
        <begin position="912"/>
        <end position="927"/>
    </location>
</feature>
<dbReference type="InterPro" id="IPR037213">
    <property type="entry name" value="Run_dom_sf"/>
</dbReference>
<comment type="subcellular location">
    <subcellularLocation>
        <location evidence="1">Lysosome membrane</location>
    </subcellularLocation>
</comment>
<evidence type="ECO:0000256" key="3">
    <source>
        <dbReference type="SAM" id="MobiDB-lite"/>
    </source>
</evidence>
<evidence type="ECO:0000313" key="6">
    <source>
        <dbReference type="EMBL" id="CAH3145874.1"/>
    </source>
</evidence>
<accession>A0ABN8PLB3</accession>
<evidence type="ECO:0000256" key="2">
    <source>
        <dbReference type="ARBA" id="ARBA00023228"/>
    </source>
</evidence>
<keyword evidence="7" id="KW-1185">Reference proteome</keyword>
<feature type="compositionally biased region" description="Basic and acidic residues" evidence="3">
    <location>
        <begin position="894"/>
        <end position="903"/>
    </location>
</feature>
<dbReference type="SUPFAM" id="SSF140741">
    <property type="entry name" value="RUN domain-like"/>
    <property type="match status" value="1"/>
</dbReference>
<protein>
    <recommendedName>
        <fullName evidence="8">PH domain-containing protein</fullName>
    </recommendedName>
</protein>
<dbReference type="InterPro" id="IPR004012">
    <property type="entry name" value="Run_dom"/>
</dbReference>
<dbReference type="Gene3D" id="2.30.29.30">
    <property type="entry name" value="Pleckstrin-homology domain (PH domain)/Phosphotyrosine-binding domain (PTB)"/>
    <property type="match status" value="1"/>
</dbReference>
<feature type="region of interest" description="Disordered" evidence="3">
    <location>
        <begin position="868"/>
        <end position="940"/>
    </location>
</feature>
<feature type="domain" description="PH" evidence="4">
    <location>
        <begin position="13"/>
        <end position="122"/>
    </location>
</feature>
<evidence type="ECO:0000259" key="4">
    <source>
        <dbReference type="PROSITE" id="PS50003"/>
    </source>
</evidence>
<dbReference type="PROSITE" id="PS50003">
    <property type="entry name" value="PH_DOMAIN"/>
    <property type="match status" value="1"/>
</dbReference>
<feature type="compositionally biased region" description="Polar residues" evidence="3">
    <location>
        <begin position="877"/>
        <end position="893"/>
    </location>
</feature>
<dbReference type="SMART" id="SM00233">
    <property type="entry name" value="PH"/>
    <property type="match status" value="1"/>
</dbReference>
<evidence type="ECO:0000259" key="5">
    <source>
        <dbReference type="PROSITE" id="PS50826"/>
    </source>
</evidence>
<proteinExistence type="predicted"/>
<gene>
    <name evidence="6" type="ORF">PLOB_00044789</name>
</gene>
<feature type="domain" description="RUN" evidence="5">
    <location>
        <begin position="973"/>
        <end position="1106"/>
    </location>
</feature>
<organism evidence="6 7">
    <name type="scientific">Porites lobata</name>
    <dbReference type="NCBI Taxonomy" id="104759"/>
    <lineage>
        <taxon>Eukaryota</taxon>
        <taxon>Metazoa</taxon>
        <taxon>Cnidaria</taxon>
        <taxon>Anthozoa</taxon>
        <taxon>Hexacorallia</taxon>
        <taxon>Scleractinia</taxon>
        <taxon>Fungiina</taxon>
        <taxon>Poritidae</taxon>
        <taxon>Porites</taxon>
    </lineage>
</organism>